<evidence type="ECO:0000256" key="1">
    <source>
        <dbReference type="SAM" id="MobiDB-lite"/>
    </source>
</evidence>
<gene>
    <name evidence="2" type="ORF">Pan216_06860</name>
</gene>
<proteinExistence type="predicted"/>
<dbReference type="Proteomes" id="UP000317093">
    <property type="component" value="Chromosome"/>
</dbReference>
<dbReference type="AlphaFoldDB" id="A0A518AYQ5"/>
<protein>
    <recommendedName>
        <fullName evidence="4">Carboxypeptidase regulatory-like domain-containing protein</fullName>
    </recommendedName>
</protein>
<evidence type="ECO:0008006" key="4">
    <source>
        <dbReference type="Google" id="ProtNLM"/>
    </source>
</evidence>
<accession>A0A518AYQ5</accession>
<dbReference type="OrthoDB" id="289094at2"/>
<keyword evidence="3" id="KW-1185">Reference proteome</keyword>
<dbReference type="KEGG" id="knv:Pan216_06860"/>
<dbReference type="EMBL" id="CP036279">
    <property type="protein sequence ID" value="QDU59853.1"/>
    <property type="molecule type" value="Genomic_DNA"/>
</dbReference>
<feature type="region of interest" description="Disordered" evidence="1">
    <location>
        <begin position="135"/>
        <end position="156"/>
    </location>
</feature>
<dbReference type="RefSeq" id="WP_145254797.1">
    <property type="nucleotide sequence ID" value="NZ_CP036279.1"/>
</dbReference>
<name>A0A518AYQ5_9BACT</name>
<evidence type="ECO:0000313" key="3">
    <source>
        <dbReference type="Proteomes" id="UP000317093"/>
    </source>
</evidence>
<reference evidence="2 3" key="1">
    <citation type="submission" date="2019-02" db="EMBL/GenBank/DDBJ databases">
        <title>Deep-cultivation of Planctomycetes and their phenomic and genomic characterization uncovers novel biology.</title>
        <authorList>
            <person name="Wiegand S."/>
            <person name="Jogler M."/>
            <person name="Boedeker C."/>
            <person name="Pinto D."/>
            <person name="Vollmers J."/>
            <person name="Rivas-Marin E."/>
            <person name="Kohn T."/>
            <person name="Peeters S.H."/>
            <person name="Heuer A."/>
            <person name="Rast P."/>
            <person name="Oberbeckmann S."/>
            <person name="Bunk B."/>
            <person name="Jeske O."/>
            <person name="Meyerdierks A."/>
            <person name="Storesund J.E."/>
            <person name="Kallscheuer N."/>
            <person name="Luecker S."/>
            <person name="Lage O.M."/>
            <person name="Pohl T."/>
            <person name="Merkel B.J."/>
            <person name="Hornburger P."/>
            <person name="Mueller R.-W."/>
            <person name="Bruemmer F."/>
            <person name="Labrenz M."/>
            <person name="Spormann A.M."/>
            <person name="Op den Camp H."/>
            <person name="Overmann J."/>
            <person name="Amann R."/>
            <person name="Jetten M.S.M."/>
            <person name="Mascher T."/>
            <person name="Medema M.H."/>
            <person name="Devos D.P."/>
            <person name="Kaster A.-K."/>
            <person name="Ovreas L."/>
            <person name="Rohde M."/>
            <person name="Galperin M.Y."/>
            <person name="Jogler C."/>
        </authorList>
    </citation>
    <scope>NUCLEOTIDE SEQUENCE [LARGE SCALE GENOMIC DNA]</scope>
    <source>
        <strain evidence="2 3">Pan216</strain>
    </source>
</reference>
<evidence type="ECO:0000313" key="2">
    <source>
        <dbReference type="EMBL" id="QDU59853.1"/>
    </source>
</evidence>
<sequence length="156" mass="16109">MVADVIGWGRRFGGMVVAIGVVGLAGCGEKGPPRYRLEGTVTLDGAAVPAGEVLLQPDVSRGNSGPASLAKIENGSYRTEQAAGVLGGPYLLTVTGYRPEAASGGLDDGPPLQEMLVDGYRLSVELPREASRLDVTISKEEAATGNSRGGRRKGRS</sequence>
<organism evidence="2 3">
    <name type="scientific">Kolteria novifilia</name>
    <dbReference type="NCBI Taxonomy" id="2527975"/>
    <lineage>
        <taxon>Bacteria</taxon>
        <taxon>Pseudomonadati</taxon>
        <taxon>Planctomycetota</taxon>
        <taxon>Planctomycetia</taxon>
        <taxon>Kolteriales</taxon>
        <taxon>Kolteriaceae</taxon>
        <taxon>Kolteria</taxon>
    </lineage>
</organism>